<evidence type="ECO:0000256" key="3">
    <source>
        <dbReference type="ARBA" id="ARBA00023186"/>
    </source>
</evidence>
<evidence type="ECO:0000256" key="4">
    <source>
        <dbReference type="RuleBase" id="RU003322"/>
    </source>
</evidence>
<dbReference type="GO" id="GO:0005524">
    <property type="term" value="F:ATP binding"/>
    <property type="evidence" value="ECO:0007669"/>
    <property type="project" value="UniProtKB-KW"/>
</dbReference>
<dbReference type="PRINTS" id="PR00301">
    <property type="entry name" value="HEATSHOCK70"/>
</dbReference>
<keyword evidence="1 4" id="KW-0547">Nucleotide-binding</keyword>
<organism evidence="5 6">
    <name type="scientific">Syntrophomonas wolfei subsp. wolfei (strain DSM 2245B / Goettingen)</name>
    <dbReference type="NCBI Taxonomy" id="335541"/>
    <lineage>
        <taxon>Bacteria</taxon>
        <taxon>Bacillati</taxon>
        <taxon>Bacillota</taxon>
        <taxon>Clostridia</taxon>
        <taxon>Eubacteriales</taxon>
        <taxon>Syntrophomonadaceae</taxon>
        <taxon>Syntrophomonas</taxon>
    </lineage>
</organism>
<dbReference type="Proteomes" id="UP000001968">
    <property type="component" value="Chromosome"/>
</dbReference>
<keyword evidence="2 4" id="KW-0067">ATP-binding</keyword>
<dbReference type="EMBL" id="CP000448">
    <property type="protein sequence ID" value="ABI67724.1"/>
    <property type="molecule type" value="Genomic_DNA"/>
</dbReference>
<dbReference type="InterPro" id="IPR043129">
    <property type="entry name" value="ATPase_NBD"/>
</dbReference>
<gene>
    <name evidence="5" type="ordered locus">Swol_0386</name>
</gene>
<keyword evidence="6" id="KW-1185">Reference proteome</keyword>
<dbReference type="Gene3D" id="3.90.640.10">
    <property type="entry name" value="Actin, Chain A, domain 4"/>
    <property type="match status" value="1"/>
</dbReference>
<protein>
    <submittedName>
        <fullName evidence="5">Molecular chaperone-like protein</fullName>
    </submittedName>
</protein>
<dbReference type="Gene3D" id="3.30.420.40">
    <property type="match status" value="2"/>
</dbReference>
<evidence type="ECO:0000256" key="2">
    <source>
        <dbReference type="ARBA" id="ARBA00022840"/>
    </source>
</evidence>
<dbReference type="SUPFAM" id="SSF53067">
    <property type="entry name" value="Actin-like ATPase domain"/>
    <property type="match status" value="2"/>
</dbReference>
<dbReference type="Pfam" id="PF00012">
    <property type="entry name" value="HSP70"/>
    <property type="match status" value="1"/>
</dbReference>
<name>Q0AZY0_SYNWW</name>
<dbReference type="AlphaFoldDB" id="Q0AZY0"/>
<dbReference type="HOGENOM" id="CLU_478900_0_0_9"/>
<dbReference type="GO" id="GO:0140662">
    <property type="term" value="F:ATP-dependent protein folding chaperone"/>
    <property type="evidence" value="ECO:0007669"/>
    <property type="project" value="InterPro"/>
</dbReference>
<proteinExistence type="inferred from homology"/>
<accession>Q0AZY0</accession>
<dbReference type="STRING" id="335541.Swol_0386"/>
<dbReference type="KEGG" id="swo:Swol_0386"/>
<dbReference type="eggNOG" id="COG0443">
    <property type="taxonomic scope" value="Bacteria"/>
</dbReference>
<evidence type="ECO:0000313" key="5">
    <source>
        <dbReference type="EMBL" id="ABI67724.1"/>
    </source>
</evidence>
<dbReference type="RefSeq" id="WP_011639832.1">
    <property type="nucleotide sequence ID" value="NC_008346.1"/>
</dbReference>
<keyword evidence="3" id="KW-0143">Chaperone</keyword>
<dbReference type="OrthoDB" id="9807934at2"/>
<sequence>MQLGLDFGTSYTKLGLQHNGEFINLLGNEDEGQIPTVAAYLPSQRRLCFGPLALRIDEAGAETAFFFKLALKRQASLTLGSYSLPDLLLAFFRFLQEEYLESRGIKADSLNISVPNYFGLNSRRILLEAARQAFGVKKVFLVPEPLAAALGYNLLHPLFPLQGDILSIDIGGGTSDFSFLTLAHDKREMLVETQFQIGHDAFSGSEIDQAILQHLLFPAFTIQTGLRLPREFYSGKFTSSRNRFQYNRLRQLAEKIKIELSKEEYYHLDFPDFHAGYSLNLELTAEVLAARLEPVFERLKSYIEEQVKLRAKALHLFSADKWHIDAVLLLGGASQTRGLKDLIAGIFPVLKVICPEDPSFYVLRGLCHWENDGISIKSIYPFNFYIERIGPDGNSHILEKIPFDTANLELDLEKHYPIFSLPVDSVYNLSPDSDSVLFRVYEVEEEDNKVNLERFSGQEMVWQWEGPRQELHNYLELYLDLKKSRIESGGALSATRTLPVDSNILSGLLVRQKEIQKLMADSHSNPRLAEDFGEHLSRLEKVNKPYYNHSETTLYKLLYLLDFFTRPSN</sequence>
<evidence type="ECO:0000313" key="6">
    <source>
        <dbReference type="Proteomes" id="UP000001968"/>
    </source>
</evidence>
<reference evidence="6" key="1">
    <citation type="journal article" date="2010" name="Environ. Microbiol.">
        <title>The genome of Syntrophomonas wolfei: new insights into syntrophic metabolism and biohydrogen production.</title>
        <authorList>
            <person name="Sieber J.R."/>
            <person name="Sims D.R."/>
            <person name="Han C."/>
            <person name="Kim E."/>
            <person name="Lykidis A."/>
            <person name="Lapidus A.L."/>
            <person name="McDonnald E."/>
            <person name="Rohlin L."/>
            <person name="Culley D.E."/>
            <person name="Gunsalus R."/>
            <person name="McInerney M.J."/>
        </authorList>
    </citation>
    <scope>NUCLEOTIDE SEQUENCE [LARGE SCALE GENOMIC DNA]</scope>
    <source>
        <strain evidence="6">DSM 2245B / Goettingen</strain>
    </source>
</reference>
<comment type="similarity">
    <text evidence="4">Belongs to the heat shock protein 70 family.</text>
</comment>
<dbReference type="PANTHER" id="PTHR19375">
    <property type="entry name" value="HEAT SHOCK PROTEIN 70KDA"/>
    <property type="match status" value="1"/>
</dbReference>
<evidence type="ECO:0000256" key="1">
    <source>
        <dbReference type="ARBA" id="ARBA00022741"/>
    </source>
</evidence>
<dbReference type="InterPro" id="IPR013126">
    <property type="entry name" value="Hsp_70_fam"/>
</dbReference>